<comment type="caution">
    <text evidence="2">The sequence shown here is derived from an EMBL/GenBank/DDBJ whole genome shotgun (WGS) entry which is preliminary data.</text>
</comment>
<feature type="region of interest" description="Disordered" evidence="1">
    <location>
        <begin position="1"/>
        <end position="142"/>
    </location>
</feature>
<gene>
    <name evidence="2" type="ORF">F2P81_006742</name>
</gene>
<evidence type="ECO:0000313" key="2">
    <source>
        <dbReference type="EMBL" id="KAF0040844.1"/>
    </source>
</evidence>
<feature type="compositionally biased region" description="Basic residues" evidence="1">
    <location>
        <begin position="97"/>
        <end position="111"/>
    </location>
</feature>
<evidence type="ECO:0000313" key="3">
    <source>
        <dbReference type="Proteomes" id="UP000438429"/>
    </source>
</evidence>
<feature type="compositionally biased region" description="Basic and acidic residues" evidence="1">
    <location>
        <begin position="1"/>
        <end position="11"/>
    </location>
</feature>
<feature type="compositionally biased region" description="Basic and acidic residues" evidence="1">
    <location>
        <begin position="76"/>
        <end position="96"/>
    </location>
</feature>
<sequence>MGEEWRRRASDVKGACPRAAPAERRVAAPAPVRSDAQREDEGAEPDRRGTVDRTERPLRAPARQLHNRRPAVISPQRERPCSLTERAAERRQEAGGRRGRARPRSNVHRRRSDSEPPGARWFGPPRTQPQVAPRKNRGADGS</sequence>
<feature type="compositionally biased region" description="Basic and acidic residues" evidence="1">
    <location>
        <begin position="35"/>
        <end position="58"/>
    </location>
</feature>
<organism evidence="2 3">
    <name type="scientific">Scophthalmus maximus</name>
    <name type="common">Turbot</name>
    <name type="synonym">Psetta maxima</name>
    <dbReference type="NCBI Taxonomy" id="52904"/>
    <lineage>
        <taxon>Eukaryota</taxon>
        <taxon>Metazoa</taxon>
        <taxon>Chordata</taxon>
        <taxon>Craniata</taxon>
        <taxon>Vertebrata</taxon>
        <taxon>Euteleostomi</taxon>
        <taxon>Actinopterygii</taxon>
        <taxon>Neopterygii</taxon>
        <taxon>Teleostei</taxon>
        <taxon>Neoteleostei</taxon>
        <taxon>Acanthomorphata</taxon>
        <taxon>Carangaria</taxon>
        <taxon>Pleuronectiformes</taxon>
        <taxon>Pleuronectoidei</taxon>
        <taxon>Scophthalmidae</taxon>
        <taxon>Scophthalmus</taxon>
    </lineage>
</organism>
<proteinExistence type="predicted"/>
<dbReference type="Proteomes" id="UP000438429">
    <property type="component" value="Unassembled WGS sequence"/>
</dbReference>
<accession>A0A6A4TCD8</accession>
<reference evidence="2 3" key="1">
    <citation type="submission" date="2019-06" db="EMBL/GenBank/DDBJ databases">
        <title>Draft genomes of female and male turbot (Scophthalmus maximus).</title>
        <authorList>
            <person name="Xu H."/>
            <person name="Xu X.-W."/>
            <person name="Shao C."/>
            <person name="Chen S."/>
        </authorList>
    </citation>
    <scope>NUCLEOTIDE SEQUENCE [LARGE SCALE GENOMIC DNA]</scope>
    <source>
        <strain evidence="2">Ysfricsl-2016a</strain>
        <tissue evidence="2">Blood</tissue>
    </source>
</reference>
<dbReference type="EMBL" id="VEVO01000006">
    <property type="protein sequence ID" value="KAF0040844.1"/>
    <property type="molecule type" value="Genomic_DNA"/>
</dbReference>
<evidence type="ECO:0000256" key="1">
    <source>
        <dbReference type="SAM" id="MobiDB-lite"/>
    </source>
</evidence>
<protein>
    <submittedName>
        <fullName evidence="2">Uncharacterized protein</fullName>
    </submittedName>
</protein>
<name>A0A6A4TCD8_SCOMX</name>
<dbReference type="AlphaFoldDB" id="A0A6A4TCD8"/>